<evidence type="ECO:0000313" key="2">
    <source>
        <dbReference type="EMBL" id="TEB23609.1"/>
    </source>
</evidence>
<dbReference type="Proteomes" id="UP000298030">
    <property type="component" value="Unassembled WGS sequence"/>
</dbReference>
<dbReference type="AlphaFoldDB" id="A0A4Y7SQT9"/>
<evidence type="ECO:0000313" key="3">
    <source>
        <dbReference type="Proteomes" id="UP000298030"/>
    </source>
</evidence>
<gene>
    <name evidence="2" type="ORF">FA13DRAFT_1739905</name>
</gene>
<dbReference type="EMBL" id="QPFP01000076">
    <property type="protein sequence ID" value="TEB23609.1"/>
    <property type="molecule type" value="Genomic_DNA"/>
</dbReference>
<comment type="caution">
    <text evidence="2">The sequence shown here is derived from an EMBL/GenBank/DDBJ whole genome shotgun (WGS) entry which is preliminary data.</text>
</comment>
<proteinExistence type="predicted"/>
<keyword evidence="3" id="KW-1185">Reference proteome</keyword>
<sequence>MTRKNRPRPENGRGVDSSASPEFFPQSYGLAASQIYAINSGRDTTIHVNPSQTQLAAFTAGALTGSAMTVGLFGSPGHF</sequence>
<accession>A0A4Y7SQT9</accession>
<reference evidence="2 3" key="1">
    <citation type="journal article" date="2019" name="Nat. Ecol. Evol.">
        <title>Megaphylogeny resolves global patterns of mushroom evolution.</title>
        <authorList>
            <person name="Varga T."/>
            <person name="Krizsan K."/>
            <person name="Foldi C."/>
            <person name="Dima B."/>
            <person name="Sanchez-Garcia M."/>
            <person name="Sanchez-Ramirez S."/>
            <person name="Szollosi G.J."/>
            <person name="Szarkandi J.G."/>
            <person name="Papp V."/>
            <person name="Albert L."/>
            <person name="Andreopoulos W."/>
            <person name="Angelini C."/>
            <person name="Antonin V."/>
            <person name="Barry K.W."/>
            <person name="Bougher N.L."/>
            <person name="Buchanan P."/>
            <person name="Buyck B."/>
            <person name="Bense V."/>
            <person name="Catcheside P."/>
            <person name="Chovatia M."/>
            <person name="Cooper J."/>
            <person name="Damon W."/>
            <person name="Desjardin D."/>
            <person name="Finy P."/>
            <person name="Geml J."/>
            <person name="Haridas S."/>
            <person name="Hughes K."/>
            <person name="Justo A."/>
            <person name="Karasinski D."/>
            <person name="Kautmanova I."/>
            <person name="Kiss B."/>
            <person name="Kocsube S."/>
            <person name="Kotiranta H."/>
            <person name="LaButti K.M."/>
            <person name="Lechner B.E."/>
            <person name="Liimatainen K."/>
            <person name="Lipzen A."/>
            <person name="Lukacs Z."/>
            <person name="Mihaltcheva S."/>
            <person name="Morgado L.N."/>
            <person name="Niskanen T."/>
            <person name="Noordeloos M.E."/>
            <person name="Ohm R.A."/>
            <person name="Ortiz-Santana B."/>
            <person name="Ovrebo C."/>
            <person name="Racz N."/>
            <person name="Riley R."/>
            <person name="Savchenko A."/>
            <person name="Shiryaev A."/>
            <person name="Soop K."/>
            <person name="Spirin V."/>
            <person name="Szebenyi C."/>
            <person name="Tomsovsky M."/>
            <person name="Tulloss R.E."/>
            <person name="Uehling J."/>
            <person name="Grigoriev I.V."/>
            <person name="Vagvolgyi C."/>
            <person name="Papp T."/>
            <person name="Martin F.M."/>
            <person name="Miettinen O."/>
            <person name="Hibbett D.S."/>
            <person name="Nagy L.G."/>
        </authorList>
    </citation>
    <scope>NUCLEOTIDE SEQUENCE [LARGE SCALE GENOMIC DNA]</scope>
    <source>
        <strain evidence="2 3">FP101781</strain>
    </source>
</reference>
<protein>
    <submittedName>
        <fullName evidence="2">Uncharacterized protein</fullName>
    </submittedName>
</protein>
<feature type="region of interest" description="Disordered" evidence="1">
    <location>
        <begin position="1"/>
        <end position="21"/>
    </location>
</feature>
<evidence type="ECO:0000256" key="1">
    <source>
        <dbReference type="SAM" id="MobiDB-lite"/>
    </source>
</evidence>
<name>A0A4Y7SQT9_COPMI</name>
<organism evidence="2 3">
    <name type="scientific">Coprinellus micaceus</name>
    <name type="common">Glistening ink-cap mushroom</name>
    <name type="synonym">Coprinus micaceus</name>
    <dbReference type="NCBI Taxonomy" id="71717"/>
    <lineage>
        <taxon>Eukaryota</taxon>
        <taxon>Fungi</taxon>
        <taxon>Dikarya</taxon>
        <taxon>Basidiomycota</taxon>
        <taxon>Agaricomycotina</taxon>
        <taxon>Agaricomycetes</taxon>
        <taxon>Agaricomycetidae</taxon>
        <taxon>Agaricales</taxon>
        <taxon>Agaricineae</taxon>
        <taxon>Psathyrellaceae</taxon>
        <taxon>Coprinellus</taxon>
    </lineage>
</organism>